<reference evidence="2" key="1">
    <citation type="submission" date="2023-03" db="EMBL/GenBank/DDBJ databases">
        <title>Massive genome expansion in bonnet fungi (Mycena s.s.) driven by repeated elements and novel gene families across ecological guilds.</title>
        <authorList>
            <consortium name="Lawrence Berkeley National Laboratory"/>
            <person name="Harder C.B."/>
            <person name="Miyauchi S."/>
            <person name="Viragh M."/>
            <person name="Kuo A."/>
            <person name="Thoen E."/>
            <person name="Andreopoulos B."/>
            <person name="Lu D."/>
            <person name="Skrede I."/>
            <person name="Drula E."/>
            <person name="Henrissat B."/>
            <person name="Morin E."/>
            <person name="Kohler A."/>
            <person name="Barry K."/>
            <person name="LaButti K."/>
            <person name="Morin E."/>
            <person name="Salamov A."/>
            <person name="Lipzen A."/>
            <person name="Mereny Z."/>
            <person name="Hegedus B."/>
            <person name="Baldrian P."/>
            <person name="Stursova M."/>
            <person name="Weitz H."/>
            <person name="Taylor A."/>
            <person name="Grigoriev I.V."/>
            <person name="Nagy L.G."/>
            <person name="Martin F."/>
            <person name="Kauserud H."/>
        </authorList>
    </citation>
    <scope>NUCLEOTIDE SEQUENCE</scope>
    <source>
        <strain evidence="2">CBHHK182m</strain>
    </source>
</reference>
<evidence type="ECO:0000313" key="3">
    <source>
        <dbReference type="Proteomes" id="UP001215598"/>
    </source>
</evidence>
<dbReference type="AlphaFoldDB" id="A0AAD7N1U7"/>
<evidence type="ECO:0000313" key="2">
    <source>
        <dbReference type="EMBL" id="KAJ7742030.1"/>
    </source>
</evidence>
<gene>
    <name evidence="2" type="ORF">B0H16DRAFT_1861414</name>
</gene>
<accession>A0AAD7N1U7</accession>
<comment type="caution">
    <text evidence="2">The sequence shown here is derived from an EMBL/GenBank/DDBJ whole genome shotgun (WGS) entry which is preliminary data.</text>
</comment>
<feature type="region of interest" description="Disordered" evidence="1">
    <location>
        <begin position="1"/>
        <end position="35"/>
    </location>
</feature>
<feature type="compositionally biased region" description="Gly residues" evidence="1">
    <location>
        <begin position="72"/>
        <end position="84"/>
    </location>
</feature>
<sequence length="274" mass="28490">MSISPGRSRGKEGGGKEEDGVRMGTEVDGQAASALPHPAPAAYTHVVTATPANAVHIRSVNRRHAQRSGRNQRGGGVQAPGGGDVSSVVVPPAYACAQWRGRMDGGPGDPYTERGKSVPGVDARGHAHSTSTSTFNANNANATCILPPPPRPHLPTHTLPPARHHLRKAEGTARRWGIGAVALSNSSAGAATGGSGGSRLGNQDGLPSASTSLRMFSAGASGTSSMHALPYPHAYPKQSHSEMSLRFAVRWERDMGIVHQPQVYQSMVGETVVL</sequence>
<protein>
    <submittedName>
        <fullName evidence="2">Uncharacterized protein</fullName>
    </submittedName>
</protein>
<dbReference type="Proteomes" id="UP001215598">
    <property type="component" value="Unassembled WGS sequence"/>
</dbReference>
<evidence type="ECO:0000256" key="1">
    <source>
        <dbReference type="SAM" id="MobiDB-lite"/>
    </source>
</evidence>
<feature type="compositionally biased region" description="Basic and acidic residues" evidence="1">
    <location>
        <begin position="9"/>
        <end position="21"/>
    </location>
</feature>
<feature type="region of interest" description="Disordered" evidence="1">
    <location>
        <begin position="187"/>
        <end position="208"/>
    </location>
</feature>
<proteinExistence type="predicted"/>
<keyword evidence="3" id="KW-1185">Reference proteome</keyword>
<organism evidence="2 3">
    <name type="scientific">Mycena metata</name>
    <dbReference type="NCBI Taxonomy" id="1033252"/>
    <lineage>
        <taxon>Eukaryota</taxon>
        <taxon>Fungi</taxon>
        <taxon>Dikarya</taxon>
        <taxon>Basidiomycota</taxon>
        <taxon>Agaricomycotina</taxon>
        <taxon>Agaricomycetes</taxon>
        <taxon>Agaricomycetidae</taxon>
        <taxon>Agaricales</taxon>
        <taxon>Marasmiineae</taxon>
        <taxon>Mycenaceae</taxon>
        <taxon>Mycena</taxon>
    </lineage>
</organism>
<feature type="region of interest" description="Disordered" evidence="1">
    <location>
        <begin position="61"/>
        <end position="87"/>
    </location>
</feature>
<name>A0AAD7N1U7_9AGAR</name>
<dbReference type="EMBL" id="JARKIB010000096">
    <property type="protein sequence ID" value="KAJ7742030.1"/>
    <property type="molecule type" value="Genomic_DNA"/>
</dbReference>